<dbReference type="PANTHER" id="PTHR35802:SF1">
    <property type="entry name" value="PROTEASE SYNTHASE AND SPORULATION PROTEIN PAI 2"/>
    <property type="match status" value="1"/>
</dbReference>
<dbReference type="InterPro" id="IPR007396">
    <property type="entry name" value="TR_PAI2-type"/>
</dbReference>
<dbReference type="InterPro" id="IPR012349">
    <property type="entry name" value="Split_barrel_FMN-bd"/>
</dbReference>
<sequence length="204" mass="23222">MYTPKKLALTESQSWDFVEAFPFAQMISADPLQCTHIPMILHRRDSVAVLHTHMAKANPHHRELDGKEVLVIFAGPHTYISGQWYESKPAVPTWNYAAVHVYAKVEVLPPSFNKAFSREILAAYEPHFTAQEDIYDEAYMDKLDTAIVSMKLHVTSVEGKFKLGQHKHVNDQKAIYQTLSNSERLDDLQLAALMREWNIGTGEA</sequence>
<evidence type="ECO:0000313" key="2">
    <source>
        <dbReference type="Proteomes" id="UP001652504"/>
    </source>
</evidence>
<gene>
    <name evidence="1" type="ORF">OE749_10425</name>
</gene>
<organism evidence="1 2">
    <name type="scientific">Fluctibacter corallii</name>
    <dbReference type="NCBI Taxonomy" id="2984329"/>
    <lineage>
        <taxon>Bacteria</taxon>
        <taxon>Pseudomonadati</taxon>
        <taxon>Pseudomonadota</taxon>
        <taxon>Gammaproteobacteria</taxon>
        <taxon>Alteromonadales</taxon>
        <taxon>Alteromonadaceae</taxon>
        <taxon>Fluctibacter</taxon>
    </lineage>
</organism>
<accession>A0ABT3A9W3</accession>
<evidence type="ECO:0000313" key="1">
    <source>
        <dbReference type="EMBL" id="MCV2885106.1"/>
    </source>
</evidence>
<protein>
    <submittedName>
        <fullName evidence="1">FMN-binding negative transcriptional regulator</fullName>
    </submittedName>
</protein>
<dbReference type="Pfam" id="PF04299">
    <property type="entry name" value="FMN_bind_2"/>
    <property type="match status" value="1"/>
</dbReference>
<dbReference type="EMBL" id="JAOWKX010000005">
    <property type="protein sequence ID" value="MCV2885106.1"/>
    <property type="molecule type" value="Genomic_DNA"/>
</dbReference>
<dbReference type="SUPFAM" id="SSF50475">
    <property type="entry name" value="FMN-binding split barrel"/>
    <property type="match status" value="1"/>
</dbReference>
<comment type="caution">
    <text evidence="1">The sequence shown here is derived from an EMBL/GenBank/DDBJ whole genome shotgun (WGS) entry which is preliminary data.</text>
</comment>
<proteinExistence type="predicted"/>
<keyword evidence="2" id="KW-1185">Reference proteome</keyword>
<dbReference type="PIRSF" id="PIRSF010372">
    <property type="entry name" value="PaiB"/>
    <property type="match status" value="1"/>
</dbReference>
<dbReference type="PANTHER" id="PTHR35802">
    <property type="entry name" value="PROTEASE SYNTHASE AND SPORULATION PROTEIN PAI 2"/>
    <property type="match status" value="1"/>
</dbReference>
<name>A0ABT3A9W3_9ALTE</name>
<dbReference type="Gene3D" id="2.30.110.10">
    <property type="entry name" value="Electron Transport, Fmn-binding Protein, Chain A"/>
    <property type="match status" value="1"/>
</dbReference>
<dbReference type="RefSeq" id="WP_263712398.1">
    <property type="nucleotide sequence ID" value="NZ_JAOWKX010000005.1"/>
</dbReference>
<reference evidence="1 2" key="1">
    <citation type="submission" date="2022-10" db="EMBL/GenBank/DDBJ databases">
        <title>Aestuariibacter sp. AA17 isolated from Montipora capitata coral fragment.</title>
        <authorList>
            <person name="Emsley S.A."/>
            <person name="Pfannmuller K.M."/>
            <person name="Loughran R.M."/>
            <person name="Shlafstein M."/>
            <person name="Papke E."/>
            <person name="Saw J.H."/>
            <person name="Ushijima B."/>
            <person name="Videau P."/>
        </authorList>
    </citation>
    <scope>NUCLEOTIDE SEQUENCE [LARGE SCALE GENOMIC DNA]</scope>
    <source>
        <strain evidence="1 2">AA17</strain>
    </source>
</reference>
<dbReference type="Proteomes" id="UP001652504">
    <property type="component" value="Unassembled WGS sequence"/>
</dbReference>